<evidence type="ECO:0000313" key="15">
    <source>
        <dbReference type="Proteomes" id="UP000664601"/>
    </source>
</evidence>
<gene>
    <name evidence="14" type="ORF">JZO70_08970</name>
</gene>
<keyword evidence="7 11" id="KW-0521">NADP</keyword>
<dbReference type="NCBIfam" id="TIGR00745">
    <property type="entry name" value="apbA_panE"/>
    <property type="match status" value="1"/>
</dbReference>
<evidence type="ECO:0000256" key="11">
    <source>
        <dbReference type="RuleBase" id="RU362068"/>
    </source>
</evidence>
<evidence type="ECO:0000256" key="10">
    <source>
        <dbReference type="ARBA" id="ARBA00048793"/>
    </source>
</evidence>
<protein>
    <recommendedName>
        <fullName evidence="5 11">2-dehydropantoate 2-reductase</fullName>
        <ecNumber evidence="4 11">1.1.1.169</ecNumber>
    </recommendedName>
    <alternativeName>
        <fullName evidence="9 11">Ketopantoate reductase</fullName>
    </alternativeName>
</protein>
<dbReference type="InterPro" id="IPR050838">
    <property type="entry name" value="Ketopantoate_reductase"/>
</dbReference>
<feature type="domain" description="Ketopantoate reductase N-terminal" evidence="12">
    <location>
        <begin position="3"/>
        <end position="151"/>
    </location>
</feature>
<evidence type="ECO:0000256" key="5">
    <source>
        <dbReference type="ARBA" id="ARBA00019465"/>
    </source>
</evidence>
<dbReference type="InterPro" id="IPR008927">
    <property type="entry name" value="6-PGluconate_DH-like_C_sf"/>
</dbReference>
<evidence type="ECO:0000256" key="2">
    <source>
        <dbReference type="ARBA" id="ARBA00004994"/>
    </source>
</evidence>
<evidence type="ECO:0000259" key="12">
    <source>
        <dbReference type="Pfam" id="PF02558"/>
    </source>
</evidence>
<dbReference type="RefSeq" id="WP_207673223.1">
    <property type="nucleotide sequence ID" value="NZ_JAFREM010000014.1"/>
</dbReference>
<evidence type="ECO:0000256" key="4">
    <source>
        <dbReference type="ARBA" id="ARBA00013014"/>
    </source>
</evidence>
<evidence type="ECO:0000256" key="1">
    <source>
        <dbReference type="ARBA" id="ARBA00002919"/>
    </source>
</evidence>
<dbReference type="Pfam" id="PF08546">
    <property type="entry name" value="ApbA_C"/>
    <property type="match status" value="1"/>
</dbReference>
<accession>A0ABS3L9L7</accession>
<evidence type="ECO:0000256" key="3">
    <source>
        <dbReference type="ARBA" id="ARBA00007870"/>
    </source>
</evidence>
<dbReference type="EC" id="1.1.1.169" evidence="4 11"/>
<sequence length="308" mass="33355">MEIAIAGAGAMGSRFGYMLQKAGNQVTFIDEWKEHIDKINRDGLLVETESSKEYCQIPAVFPTEAAGKFDLIILFTKAMQLEDMLQKINHLLYKDTAILCLANGLGNLEIIEKYSGDSAIYIGVTLWSSELEAAGHIRATGSGSIELQPINETSKERTLELLATLNLAGLNADLSEDVLLSIWKKAAFNSVLNTYCAILDCNVGEFGASPQAMILTEKVVAEFVQVAEKVGVPLTADSVLETVRNVFSPEESGHHYPSMHQDLAKGRKTEVDYLNGAVAKIGAKAGVNTPVNSLLTAIIHAQEDIKGL</sequence>
<feature type="domain" description="Ketopantoate reductase C-terminal" evidence="13">
    <location>
        <begin position="177"/>
        <end position="302"/>
    </location>
</feature>
<evidence type="ECO:0000259" key="13">
    <source>
        <dbReference type="Pfam" id="PF08546"/>
    </source>
</evidence>
<proteinExistence type="inferred from homology"/>
<dbReference type="Pfam" id="PF02558">
    <property type="entry name" value="ApbA"/>
    <property type="match status" value="1"/>
</dbReference>
<reference evidence="14 15" key="1">
    <citation type="submission" date="2021-03" db="EMBL/GenBank/DDBJ databases">
        <title>Enterococcal diversity collection.</title>
        <authorList>
            <person name="Gilmore M.S."/>
            <person name="Schwartzman J."/>
            <person name="Van Tyne D."/>
            <person name="Martin M."/>
            <person name="Earl A.M."/>
            <person name="Manson A.L."/>
            <person name="Straub T."/>
            <person name="Salamzade R."/>
            <person name="Saavedra J."/>
            <person name="Lebreton F."/>
            <person name="Prichula J."/>
            <person name="Schaufler K."/>
            <person name="Gaca A."/>
            <person name="Sgardioli B."/>
            <person name="Wagenaar J."/>
            <person name="Strong T."/>
        </authorList>
    </citation>
    <scope>NUCLEOTIDE SEQUENCE [LARGE SCALE GENOMIC DNA]</scope>
    <source>
        <strain evidence="14 15">669A</strain>
    </source>
</reference>
<dbReference type="SUPFAM" id="SSF48179">
    <property type="entry name" value="6-phosphogluconate dehydrogenase C-terminal domain-like"/>
    <property type="match status" value="1"/>
</dbReference>
<dbReference type="InterPro" id="IPR036291">
    <property type="entry name" value="NAD(P)-bd_dom_sf"/>
</dbReference>
<dbReference type="InterPro" id="IPR013328">
    <property type="entry name" value="6PGD_dom2"/>
</dbReference>
<keyword evidence="6 11" id="KW-0566">Pantothenate biosynthesis</keyword>
<dbReference type="SUPFAM" id="SSF51735">
    <property type="entry name" value="NAD(P)-binding Rossmann-fold domains"/>
    <property type="match status" value="1"/>
</dbReference>
<comment type="similarity">
    <text evidence="3 11">Belongs to the ketopantoate reductase family.</text>
</comment>
<dbReference type="Proteomes" id="UP000664601">
    <property type="component" value="Unassembled WGS sequence"/>
</dbReference>
<dbReference type="InterPro" id="IPR013332">
    <property type="entry name" value="KPR_N"/>
</dbReference>
<evidence type="ECO:0000256" key="8">
    <source>
        <dbReference type="ARBA" id="ARBA00023002"/>
    </source>
</evidence>
<comment type="function">
    <text evidence="1 11">Catalyzes the NADPH-dependent reduction of ketopantoate into pantoic acid.</text>
</comment>
<dbReference type="InterPro" id="IPR003710">
    <property type="entry name" value="ApbA"/>
</dbReference>
<dbReference type="NCBIfam" id="NF005088">
    <property type="entry name" value="PRK06522.1-2"/>
    <property type="match status" value="1"/>
</dbReference>
<comment type="caution">
    <text evidence="14">The sequence shown here is derived from an EMBL/GenBank/DDBJ whole genome shotgun (WGS) entry which is preliminary data.</text>
</comment>
<organism evidence="14 15">
    <name type="scientific">Candidatus Enterococcus moelleringii</name>
    <dbReference type="NCBI Taxonomy" id="2815325"/>
    <lineage>
        <taxon>Bacteria</taxon>
        <taxon>Bacillati</taxon>
        <taxon>Bacillota</taxon>
        <taxon>Bacilli</taxon>
        <taxon>Lactobacillales</taxon>
        <taxon>Enterococcaceae</taxon>
        <taxon>Enterococcus</taxon>
    </lineage>
</organism>
<keyword evidence="8 11" id="KW-0560">Oxidoreductase</keyword>
<dbReference type="EMBL" id="JAFREM010000014">
    <property type="protein sequence ID" value="MBO1306290.1"/>
    <property type="molecule type" value="Genomic_DNA"/>
</dbReference>
<keyword evidence="15" id="KW-1185">Reference proteome</keyword>
<dbReference type="Gene3D" id="3.40.50.720">
    <property type="entry name" value="NAD(P)-binding Rossmann-like Domain"/>
    <property type="match status" value="1"/>
</dbReference>
<evidence type="ECO:0000256" key="9">
    <source>
        <dbReference type="ARBA" id="ARBA00032024"/>
    </source>
</evidence>
<dbReference type="InterPro" id="IPR013752">
    <property type="entry name" value="KPA_reductase"/>
</dbReference>
<evidence type="ECO:0000256" key="7">
    <source>
        <dbReference type="ARBA" id="ARBA00022857"/>
    </source>
</evidence>
<name>A0ABS3L9L7_9ENTE</name>
<evidence type="ECO:0000256" key="6">
    <source>
        <dbReference type="ARBA" id="ARBA00022655"/>
    </source>
</evidence>
<dbReference type="PANTHER" id="PTHR43765:SF2">
    <property type="entry name" value="2-DEHYDROPANTOATE 2-REDUCTASE"/>
    <property type="match status" value="1"/>
</dbReference>
<dbReference type="Gene3D" id="1.10.1040.10">
    <property type="entry name" value="N-(1-d-carboxylethyl)-l-norvaline Dehydrogenase, domain 2"/>
    <property type="match status" value="1"/>
</dbReference>
<dbReference type="NCBIfam" id="NF009543">
    <property type="entry name" value="PRK12921.1-5"/>
    <property type="match status" value="1"/>
</dbReference>
<dbReference type="PANTHER" id="PTHR43765">
    <property type="entry name" value="2-DEHYDROPANTOATE 2-REDUCTASE-RELATED"/>
    <property type="match status" value="1"/>
</dbReference>
<evidence type="ECO:0000313" key="14">
    <source>
        <dbReference type="EMBL" id="MBO1306290.1"/>
    </source>
</evidence>
<comment type="pathway">
    <text evidence="2 11">Cofactor biosynthesis; (R)-pantothenate biosynthesis; (R)-pantoate from 3-methyl-2-oxobutanoate: step 2/2.</text>
</comment>
<comment type="catalytic activity">
    <reaction evidence="10 11">
        <text>(R)-pantoate + NADP(+) = 2-dehydropantoate + NADPH + H(+)</text>
        <dbReference type="Rhea" id="RHEA:16233"/>
        <dbReference type="ChEBI" id="CHEBI:11561"/>
        <dbReference type="ChEBI" id="CHEBI:15378"/>
        <dbReference type="ChEBI" id="CHEBI:15980"/>
        <dbReference type="ChEBI" id="CHEBI:57783"/>
        <dbReference type="ChEBI" id="CHEBI:58349"/>
        <dbReference type="EC" id="1.1.1.169"/>
    </reaction>
</comment>